<dbReference type="AlphaFoldDB" id="A0A0G4NPS0"/>
<organism evidence="2 3">
    <name type="scientific">Verticillium longisporum</name>
    <name type="common">Verticillium dahliae var. longisporum</name>
    <dbReference type="NCBI Taxonomy" id="100787"/>
    <lineage>
        <taxon>Eukaryota</taxon>
        <taxon>Fungi</taxon>
        <taxon>Dikarya</taxon>
        <taxon>Ascomycota</taxon>
        <taxon>Pezizomycotina</taxon>
        <taxon>Sordariomycetes</taxon>
        <taxon>Hypocreomycetidae</taxon>
        <taxon>Glomerellales</taxon>
        <taxon>Plectosphaerellaceae</taxon>
        <taxon>Verticillium</taxon>
    </lineage>
</organism>
<evidence type="ECO:0000256" key="1">
    <source>
        <dbReference type="SAM" id="MobiDB-lite"/>
    </source>
</evidence>
<feature type="region of interest" description="Disordered" evidence="1">
    <location>
        <begin position="1"/>
        <end position="33"/>
    </location>
</feature>
<name>A0A0G4NPS0_VERLO</name>
<sequence>LSPARASQRSLPPFGPRRRPRLAPPCHHRPSDA</sequence>
<proteinExistence type="predicted"/>
<feature type="non-terminal residue" evidence="2">
    <location>
        <position position="1"/>
    </location>
</feature>
<evidence type="ECO:0000313" key="2">
    <source>
        <dbReference type="EMBL" id="CRK48487.1"/>
    </source>
</evidence>
<evidence type="ECO:0000313" key="3">
    <source>
        <dbReference type="Proteomes" id="UP000045706"/>
    </source>
</evidence>
<dbReference type="Proteomes" id="UP000045706">
    <property type="component" value="Unassembled WGS sequence"/>
</dbReference>
<accession>A0A0G4NPS0</accession>
<gene>
    <name evidence="2" type="ORF">BN1723_020571</name>
</gene>
<protein>
    <submittedName>
        <fullName evidence="2">Uncharacterized protein</fullName>
    </submittedName>
</protein>
<dbReference type="EMBL" id="CVQI01037586">
    <property type="protein sequence ID" value="CRK48487.1"/>
    <property type="molecule type" value="Genomic_DNA"/>
</dbReference>
<reference evidence="3" key="1">
    <citation type="submission" date="2015-05" db="EMBL/GenBank/DDBJ databases">
        <authorList>
            <person name="Fogelqvist Johan"/>
        </authorList>
    </citation>
    <scope>NUCLEOTIDE SEQUENCE [LARGE SCALE GENOMIC DNA]</scope>
</reference>